<evidence type="ECO:0000256" key="1">
    <source>
        <dbReference type="ARBA" id="ARBA00022723"/>
    </source>
</evidence>
<evidence type="ECO:0000256" key="7">
    <source>
        <dbReference type="SAM" id="MobiDB-lite"/>
    </source>
</evidence>
<dbReference type="InterPro" id="IPR049914">
    <property type="entry name" value="PHD1-3/5-6"/>
</dbReference>
<keyword evidence="5" id="KW-0804">Transcription</keyword>
<evidence type="ECO:0000313" key="10">
    <source>
        <dbReference type="Proteomes" id="UP001055439"/>
    </source>
</evidence>
<keyword evidence="3" id="KW-0862">Zinc</keyword>
<name>A0A9E7HWY2_9LILI</name>
<dbReference type="Pfam" id="PF23121">
    <property type="entry name" value="SPOC_AIPP2"/>
    <property type="match status" value="1"/>
</dbReference>
<dbReference type="PANTHER" id="PTHR33304">
    <property type="match status" value="1"/>
</dbReference>
<keyword evidence="1" id="KW-0479">Metal-binding</keyword>
<keyword evidence="4" id="KW-0805">Transcription regulation</keyword>
<feature type="compositionally biased region" description="Polar residues" evidence="7">
    <location>
        <begin position="771"/>
        <end position="781"/>
    </location>
</feature>
<feature type="region of interest" description="Disordered" evidence="7">
    <location>
        <begin position="755"/>
        <end position="856"/>
    </location>
</feature>
<feature type="compositionally biased region" description="Polar residues" evidence="7">
    <location>
        <begin position="812"/>
        <end position="821"/>
    </location>
</feature>
<dbReference type="InterPro" id="IPR011011">
    <property type="entry name" value="Znf_FYVE_PHD"/>
</dbReference>
<accession>A0A9E7HWY2</accession>
<dbReference type="GO" id="GO:0034244">
    <property type="term" value="P:negative regulation of transcription elongation by RNA polymerase II"/>
    <property type="evidence" value="ECO:0007669"/>
    <property type="project" value="InterPro"/>
</dbReference>
<feature type="compositionally biased region" description="Polar residues" evidence="7">
    <location>
        <begin position="842"/>
        <end position="855"/>
    </location>
</feature>
<keyword evidence="2 6" id="KW-0863">Zinc-finger</keyword>
<dbReference type="SUPFAM" id="SSF57903">
    <property type="entry name" value="FYVE/PHD zinc finger"/>
    <property type="match status" value="1"/>
</dbReference>
<dbReference type="EMBL" id="CP097510">
    <property type="protein sequence ID" value="URE37674.1"/>
    <property type="molecule type" value="Genomic_DNA"/>
</dbReference>
<feature type="compositionally biased region" description="Low complexity" evidence="7">
    <location>
        <begin position="341"/>
        <end position="355"/>
    </location>
</feature>
<feature type="region of interest" description="Disordered" evidence="7">
    <location>
        <begin position="468"/>
        <end position="491"/>
    </location>
</feature>
<dbReference type="Gene3D" id="3.30.40.10">
    <property type="entry name" value="Zinc/RING finger domain, C3HC4 (zinc finger)"/>
    <property type="match status" value="1"/>
</dbReference>
<feature type="domain" description="PHD-type" evidence="8">
    <location>
        <begin position="504"/>
        <end position="555"/>
    </location>
</feature>
<feature type="region of interest" description="Disordered" evidence="7">
    <location>
        <begin position="905"/>
        <end position="926"/>
    </location>
</feature>
<evidence type="ECO:0000313" key="9">
    <source>
        <dbReference type="EMBL" id="URE37674.1"/>
    </source>
</evidence>
<evidence type="ECO:0000256" key="2">
    <source>
        <dbReference type="ARBA" id="ARBA00022771"/>
    </source>
</evidence>
<feature type="region of interest" description="Disordered" evidence="7">
    <location>
        <begin position="386"/>
        <end position="405"/>
    </location>
</feature>
<feature type="region of interest" description="Disordered" evidence="7">
    <location>
        <begin position="676"/>
        <end position="721"/>
    </location>
</feature>
<dbReference type="InterPro" id="IPR013083">
    <property type="entry name" value="Znf_RING/FYVE/PHD"/>
</dbReference>
<dbReference type="GO" id="GO:0140566">
    <property type="term" value="F:histone reader activity"/>
    <property type="evidence" value="ECO:0007669"/>
    <property type="project" value="InterPro"/>
</dbReference>
<feature type="compositionally biased region" description="Basic and acidic residues" evidence="7">
    <location>
        <begin position="786"/>
        <end position="800"/>
    </location>
</feature>
<dbReference type="InterPro" id="IPR001965">
    <property type="entry name" value="Znf_PHD"/>
</dbReference>
<dbReference type="EMBL" id="CP097510">
    <property type="protein sequence ID" value="URE37673.1"/>
    <property type="molecule type" value="Genomic_DNA"/>
</dbReference>
<dbReference type="InterPro" id="IPR056280">
    <property type="entry name" value="AIPP2-like_SPOC"/>
</dbReference>
<proteinExistence type="predicted"/>
<evidence type="ECO:0000259" key="8">
    <source>
        <dbReference type="PROSITE" id="PS50016"/>
    </source>
</evidence>
<feature type="compositionally biased region" description="Low complexity" evidence="7">
    <location>
        <begin position="387"/>
        <end position="400"/>
    </location>
</feature>
<dbReference type="PROSITE" id="PS50016">
    <property type="entry name" value="ZF_PHD_2"/>
    <property type="match status" value="1"/>
</dbReference>
<feature type="compositionally biased region" description="Basic and acidic residues" evidence="7">
    <location>
        <begin position="905"/>
        <end position="914"/>
    </location>
</feature>
<dbReference type="InterPro" id="IPR019787">
    <property type="entry name" value="Znf_PHD-finger"/>
</dbReference>
<keyword evidence="10" id="KW-1185">Reference proteome</keyword>
<evidence type="ECO:0000256" key="5">
    <source>
        <dbReference type="ARBA" id="ARBA00023163"/>
    </source>
</evidence>
<feature type="region of interest" description="Disordered" evidence="7">
    <location>
        <begin position="326"/>
        <end position="355"/>
    </location>
</feature>
<dbReference type="PANTHER" id="PTHR33304:SF61">
    <property type="entry name" value="RING_FYVE_PHD ZINC FINGER SUPERFAMILY PROTEIN"/>
    <property type="match status" value="1"/>
</dbReference>
<protein>
    <submittedName>
        <fullName evidence="9">PHD-finger</fullName>
    </submittedName>
</protein>
<dbReference type="SMART" id="SM00249">
    <property type="entry name" value="PHD"/>
    <property type="match status" value="1"/>
</dbReference>
<dbReference type="GO" id="GO:0008270">
    <property type="term" value="F:zinc ion binding"/>
    <property type="evidence" value="ECO:0007669"/>
    <property type="project" value="UniProtKB-KW"/>
</dbReference>
<feature type="compositionally biased region" description="Polar residues" evidence="7">
    <location>
        <begin position="685"/>
        <end position="694"/>
    </location>
</feature>
<reference evidence="9" key="1">
    <citation type="submission" date="2022-05" db="EMBL/GenBank/DDBJ databases">
        <title>The Musa troglodytarum L. genome provides insights into the mechanism of non-climacteric behaviour and enrichment of carotenoids.</title>
        <authorList>
            <person name="Wang J."/>
        </authorList>
    </citation>
    <scope>NUCLEOTIDE SEQUENCE</scope>
    <source>
        <tissue evidence="9">Leaf</tissue>
    </source>
</reference>
<evidence type="ECO:0000256" key="4">
    <source>
        <dbReference type="ARBA" id="ARBA00023015"/>
    </source>
</evidence>
<evidence type="ECO:0000256" key="3">
    <source>
        <dbReference type="ARBA" id="ARBA00022833"/>
    </source>
</evidence>
<feature type="compositionally biased region" description="Basic and acidic residues" evidence="7">
    <location>
        <begin position="1287"/>
        <end position="1302"/>
    </location>
</feature>
<feature type="region of interest" description="Disordered" evidence="7">
    <location>
        <begin position="1287"/>
        <end position="1312"/>
    </location>
</feature>
<sequence>MRNRRDRALVELYDATESLSRPEACILIRPHGSNSIVHLITPILQGTCHIQGPVDEYDYELQGTDTITQILQGACHIQGPVNEYDHESQTTDLEQFPVETKCLNILKGPHSSRAEPGTCNVCSAPCSSCLHFNRLSPLMESKIEDGQSDNISSRKDDDSSSCIAASGYVVKSRVHDKLNNAFSETSHLSSSSYDSSIENAESKELSRASEAHDASEYVVVNSKVSLDAAEDNNFLHEETSYTTGNPSVLNGNTTSELHQRKASAGTVEKNRQECHTENNSHISGFKDANNAIHACLGELGEKVIGGSSVSADSLLVKNDEKAIQKEAAQQCNNSEIEENQKSNGNGKSSMKNSNTSSFRDDVLCQKIDNIEDPCSSSNICLKAQYPSSSSSKNISLSQCSMDDEKPPVEGKLVAGNVDGKKDNTLAVTKEDSGKSQPQLISLKGSDECLGAENGDNSRFLLHVATNSRGANQQSDKPMSNSQSSQVPSEPNSMCEVSTEIEDDVKVCDICGDAGQEELLAICSRCSDGAEHTYCMRIMLDKVPEGEWLCEECQLKEAENQMIGKSEAQTEAIEAPSLYEYSQNTGSTSNSFPCVENKGDNADIRTDNKELGNSNSFQRKGENMEVICVTKEKISEACGASTKTTIPMKPTLHSHENSSNKPDFVKVKPSALITSCGQPEVISQPGPRSQTSSVPDLSKPQAHLEPTRGPLSKSASFNNSKVPKVKQLVENIPQNKKMIREFSSSSIRKEGPLRTITKSASFRSESSGFSSVKTMSKVQSLNPPQPDDPRGVKQQKERSAVDVKGSIPGSRFVSPSASTTCISPLKVDSKVQQNDPRLKRTSDSSNLGNNRGSNDAATLGSLANEVKKQPSSSLSQTSVCTSSIRSCKNEDQKPFQLVPKAAELTHRDDKTKDHTFSSNSRQAASASNRLPRCHRCNETGHSTQFCAVDKLRISAMKPSSERSLRDMDNRNVKLKDGAEVLGWKLGTKRTSRSPDKSEEVSLCSADANSELTAKDFPSSSLKFRNLPSLEGTSDVQNLSKATNAIHAHEKVENHKKAMLIAGEGTALDIGDDLNLKKPIIQTLPNEASIPMHPLRASVIPELDYIWQGAFEVLRTAEPPTLFDGFQAHLSTYVSPKALEVASQFPCKIQLEEVPRLRSWPLQFHINSPKDDNVALFFFAKDIESYGKYYWKLLENMLKNDLALIGNIDTVELLIFPSNVLPENSQRWNKLFYLWGVFRGRKINSLVDLPGLEKKPSVSNLNSKIIIQDLPTTFDSGLCCSLHASDEDSKELSESDRSLREKPSKSGACTDPVVIPSGNNNGILNTEKPPIVQKTLHQVVADDKVLKEKASCLLSENFSFKNIAFLPSTPMAYPEPKLQIPSVLVAYSEPKFQIDIERLPSEIENDLTSPDNLAGDSDSREVFVHHVPANNKKVSDYEGPTYSVSLNCGQGNDSKVQNFKQKENFITSESILNNQLSENVQVDRLSWKLKPNQKRAQPSSVETIKNSSGCMLKRSSDVMLWKDEASCTSLSDEKVHKKMRLDSGGHLPCLSTGENLSSSISSEMQPLLSCLTNESIYCENVSESLKNAERHFFPIDPGPQTSTKADNLVYILSSDDEDSPESNAPDLELGLGRKKRPIEQDIFPLLSPKVGEKSHRDKMPASAVDCDDLRASLSLSLAFPASEKAQTVKPIPQAEQLLPDKPGASTMVVHKRSLTRISTVLYLGIKRHDDSMMYLGIK</sequence>
<feature type="compositionally biased region" description="Low complexity" evidence="7">
    <location>
        <begin position="916"/>
        <end position="926"/>
    </location>
</feature>
<dbReference type="OrthoDB" id="787137at2759"/>
<gene>
    <name evidence="9" type="ORF">MUK42_12740</name>
</gene>
<feature type="compositionally biased region" description="Low complexity" evidence="7">
    <location>
        <begin position="758"/>
        <end position="770"/>
    </location>
</feature>
<evidence type="ECO:0000256" key="6">
    <source>
        <dbReference type="PROSITE-ProRule" id="PRU00146"/>
    </source>
</evidence>
<dbReference type="Proteomes" id="UP001055439">
    <property type="component" value="Chromosome 8"/>
</dbReference>
<organism evidence="9 10">
    <name type="scientific">Musa troglodytarum</name>
    <name type="common">fe'i banana</name>
    <dbReference type="NCBI Taxonomy" id="320322"/>
    <lineage>
        <taxon>Eukaryota</taxon>
        <taxon>Viridiplantae</taxon>
        <taxon>Streptophyta</taxon>
        <taxon>Embryophyta</taxon>
        <taxon>Tracheophyta</taxon>
        <taxon>Spermatophyta</taxon>
        <taxon>Magnoliopsida</taxon>
        <taxon>Liliopsida</taxon>
        <taxon>Zingiberales</taxon>
        <taxon>Musaceae</taxon>
        <taxon>Musa</taxon>
    </lineage>
</organism>
<dbReference type="Pfam" id="PF00628">
    <property type="entry name" value="PHD"/>
    <property type="match status" value="1"/>
</dbReference>